<dbReference type="Pfam" id="PF17027">
    <property type="entry name" value="Bromo_TP_like"/>
    <property type="match status" value="1"/>
</dbReference>
<dbReference type="InterPro" id="IPR009072">
    <property type="entry name" value="Histone-fold"/>
</dbReference>
<dbReference type="InParanoid" id="A0A0B2UME8"/>
<dbReference type="Proteomes" id="UP000031056">
    <property type="component" value="Unassembled WGS sequence"/>
</dbReference>
<dbReference type="VEuPathDB" id="MicrosporidiaDB:M896_012040"/>
<sequence>MKSNMNLKILKLAAVEILAQSGFDRTTDQALNVLADVMRLYIEQLGHRMKQSHEKGVVAELMYGIVVDELYEESEYHTAELLSFLRYQITIKNYLSDRYNVGSEESILHVLRVLPKNSQLRMLMRSGGSLSEINKVERDALEEDLSIDEFTKVFIESSLKENSKKEDEEYKFQLVSFIGEEEGTKKIRISDGEFNGMLEGRKERHELFKQPVTFASDFCGWKDRHVFKEYE</sequence>
<organism evidence="1 2">
    <name type="scientific">Ordospora colligata OC4</name>
    <dbReference type="NCBI Taxonomy" id="1354746"/>
    <lineage>
        <taxon>Eukaryota</taxon>
        <taxon>Fungi</taxon>
        <taxon>Fungi incertae sedis</taxon>
        <taxon>Microsporidia</taxon>
        <taxon>Ordosporidae</taxon>
        <taxon>Ordospora</taxon>
    </lineage>
</organism>
<dbReference type="CDD" id="cd00076">
    <property type="entry name" value="HFD_SF"/>
    <property type="match status" value="1"/>
</dbReference>
<keyword evidence="2" id="KW-1185">Reference proteome</keyword>
<gene>
    <name evidence="1" type="ORF">M896_012040</name>
</gene>
<comment type="caution">
    <text evidence="1">The sequence shown here is derived from an EMBL/GenBank/DDBJ whole genome shotgun (WGS) entry which is preliminary data.</text>
</comment>
<accession>A0A0B2UME8</accession>
<proteinExistence type="predicted"/>
<evidence type="ECO:0000313" key="1">
    <source>
        <dbReference type="EMBL" id="KHN70548.1"/>
    </source>
</evidence>
<evidence type="ECO:0000313" key="2">
    <source>
        <dbReference type="Proteomes" id="UP000031056"/>
    </source>
</evidence>
<dbReference type="RefSeq" id="XP_014564590.1">
    <property type="nucleotide sequence ID" value="XM_014709104.1"/>
</dbReference>
<dbReference type="OrthoDB" id="2189721at2759"/>
<protein>
    <recommendedName>
        <fullName evidence="3">Bromodomain associated domain-containing protein</fullName>
    </recommendedName>
</protein>
<dbReference type="HOGENOM" id="CLU_1200153_0_0_1"/>
<dbReference type="EMBL" id="JOKQ01000001">
    <property type="protein sequence ID" value="KHN70548.1"/>
    <property type="molecule type" value="Genomic_DNA"/>
</dbReference>
<dbReference type="AlphaFoldDB" id="A0A0B2UME8"/>
<reference evidence="1 2" key="1">
    <citation type="journal article" date="2014" name="MBio">
        <title>The Ordospora colligata genome; evolution of extreme reduction in microsporidia and host-to-parasite horizontal gene transfer.</title>
        <authorList>
            <person name="Pombert J.-F."/>
            <person name="Haag K.L."/>
            <person name="Beidas S."/>
            <person name="Ebert D."/>
            <person name="Keeling P.J."/>
        </authorList>
    </citation>
    <scope>NUCLEOTIDE SEQUENCE [LARGE SCALE GENOMIC DNA]</scope>
    <source>
        <strain evidence="1 2">OC4</strain>
    </source>
</reference>
<dbReference type="Gene3D" id="1.10.20.10">
    <property type="entry name" value="Histone, subunit A"/>
    <property type="match status" value="1"/>
</dbReference>
<name>A0A0B2UME8_9MICR</name>
<dbReference type="GeneID" id="26261047"/>
<evidence type="ECO:0008006" key="3">
    <source>
        <dbReference type="Google" id="ProtNLM"/>
    </source>
</evidence>
<dbReference type="GO" id="GO:0046982">
    <property type="term" value="F:protein heterodimerization activity"/>
    <property type="evidence" value="ECO:0007669"/>
    <property type="project" value="InterPro"/>
</dbReference>
<dbReference type="InterPro" id="IPR031498">
    <property type="entry name" value="Bromo_TP-like"/>
</dbReference>